<gene>
    <name evidence="2" type="ORF">GOCE00092_LOCUS27934</name>
</gene>
<sequence>MFAKSAASDTLQGKAIQAVNSKWGEDFRGWNGRETIGIPVCKKKYTPFTFKVEKRSDGTQYVSVERMFGCRCHSGVRKSVIEQHGCREGWEPFGQWSLRKATEMARKEGDRINGEGATSDEAVSSDDERNTLSMCNNGNCTWKVRRKYDNVHKELTGEESDDDFDYS</sequence>
<protein>
    <submittedName>
        <fullName evidence="2">Uncharacterized protein</fullName>
    </submittedName>
</protein>
<evidence type="ECO:0000256" key="1">
    <source>
        <dbReference type="SAM" id="MobiDB-lite"/>
    </source>
</evidence>
<feature type="region of interest" description="Disordered" evidence="1">
    <location>
        <begin position="107"/>
        <end position="130"/>
    </location>
</feature>
<dbReference type="AlphaFoldDB" id="A0A7S1VX68"/>
<evidence type="ECO:0000313" key="2">
    <source>
        <dbReference type="EMBL" id="CAD9312196.1"/>
    </source>
</evidence>
<reference evidence="2" key="1">
    <citation type="submission" date="2021-01" db="EMBL/GenBank/DDBJ databases">
        <authorList>
            <person name="Corre E."/>
            <person name="Pelletier E."/>
            <person name="Niang G."/>
            <person name="Scheremetjew M."/>
            <person name="Finn R."/>
            <person name="Kale V."/>
            <person name="Holt S."/>
            <person name="Cochrane G."/>
            <person name="Meng A."/>
            <person name="Brown T."/>
            <person name="Cohen L."/>
        </authorList>
    </citation>
    <scope>NUCLEOTIDE SEQUENCE</scope>
    <source>
        <strain evidence="2">CCMP 410</strain>
    </source>
</reference>
<organism evidence="2">
    <name type="scientific">Grammatophora oceanica</name>
    <dbReference type="NCBI Taxonomy" id="210454"/>
    <lineage>
        <taxon>Eukaryota</taxon>
        <taxon>Sar</taxon>
        <taxon>Stramenopiles</taxon>
        <taxon>Ochrophyta</taxon>
        <taxon>Bacillariophyta</taxon>
        <taxon>Fragilariophyceae</taxon>
        <taxon>Fragilariophycidae</taxon>
        <taxon>Rhabdonematales</taxon>
        <taxon>Grammatophoraceae</taxon>
        <taxon>Grammatophora</taxon>
    </lineage>
</organism>
<dbReference type="EMBL" id="HBGK01053054">
    <property type="protein sequence ID" value="CAD9312196.1"/>
    <property type="molecule type" value="Transcribed_RNA"/>
</dbReference>
<name>A0A7S1VX68_9STRA</name>
<proteinExistence type="predicted"/>
<accession>A0A7S1VX68</accession>